<dbReference type="InterPro" id="IPR039564">
    <property type="entry name" value="Peptidase_C39-like"/>
</dbReference>
<evidence type="ECO:0000259" key="1">
    <source>
        <dbReference type="Pfam" id="PF13529"/>
    </source>
</evidence>
<dbReference type="Pfam" id="PF13529">
    <property type="entry name" value="Peptidase_C39_2"/>
    <property type="match status" value="1"/>
</dbReference>
<comment type="caution">
    <text evidence="2">The sequence shown here is derived from an EMBL/GenBank/DDBJ whole genome shotgun (WGS) entry which is preliminary data.</text>
</comment>
<dbReference type="RefSeq" id="WP_109730250.1">
    <property type="nucleotide sequence ID" value="NZ_BAAACK010000004.1"/>
</dbReference>
<feature type="domain" description="Peptidase C39-like" evidence="1">
    <location>
        <begin position="80"/>
        <end position="240"/>
    </location>
</feature>
<organism evidence="2 3">
    <name type="scientific">Faecalicatena orotica</name>
    <dbReference type="NCBI Taxonomy" id="1544"/>
    <lineage>
        <taxon>Bacteria</taxon>
        <taxon>Bacillati</taxon>
        <taxon>Bacillota</taxon>
        <taxon>Clostridia</taxon>
        <taxon>Lachnospirales</taxon>
        <taxon>Lachnospiraceae</taxon>
        <taxon>Faecalicatena</taxon>
    </lineage>
</organism>
<proteinExistence type="predicted"/>
<reference evidence="2 3" key="1">
    <citation type="submission" date="2018-05" db="EMBL/GenBank/DDBJ databases">
        <title>The Hungate 1000. A catalogue of reference genomes from the rumen microbiome.</title>
        <authorList>
            <person name="Kelly W."/>
        </authorList>
    </citation>
    <scope>NUCLEOTIDE SEQUENCE [LARGE SCALE GENOMIC DNA]</scope>
    <source>
        <strain evidence="2 3">NLAE-zl-C242</strain>
    </source>
</reference>
<dbReference type="PANTHER" id="PTHR37806:SF1">
    <property type="entry name" value="PEPTIDASE C39-LIKE DOMAIN-CONTAINING PROTEIN"/>
    <property type="match status" value="1"/>
</dbReference>
<dbReference type="AlphaFoldDB" id="A0A2Y9BB99"/>
<evidence type="ECO:0000313" key="3">
    <source>
        <dbReference type="Proteomes" id="UP000245845"/>
    </source>
</evidence>
<dbReference type="Gene3D" id="3.90.70.10">
    <property type="entry name" value="Cysteine proteinases"/>
    <property type="match status" value="1"/>
</dbReference>
<keyword evidence="3" id="KW-1185">Reference proteome</keyword>
<protein>
    <submittedName>
        <fullName evidence="2">Uncharacterized protein YvpB</fullName>
    </submittedName>
</protein>
<gene>
    <name evidence="2" type="ORF">A8806_1033</name>
</gene>
<dbReference type="EMBL" id="QGDL01000003">
    <property type="protein sequence ID" value="PWJ30599.1"/>
    <property type="molecule type" value="Genomic_DNA"/>
</dbReference>
<evidence type="ECO:0000313" key="2">
    <source>
        <dbReference type="EMBL" id="PWJ30599.1"/>
    </source>
</evidence>
<dbReference type="OrthoDB" id="1164310at2"/>
<accession>A0A2Y9BB99</accession>
<dbReference type="Proteomes" id="UP000245845">
    <property type="component" value="Unassembled WGS sequence"/>
</dbReference>
<name>A0A2Y9BB99_9FIRM</name>
<sequence length="267" mass="30571">MTLYKRVISFFLAVLLTISMIFWSSGFILSDEKSMEVYQDIRESLPVKEDIDVPEPPLERNLDESMMIIETGELPDSWQLEVPIVYQEPELPTGCESIALTMLLMYEGFELGKTDIADEYLIYSETGDFADGYVGNPYSYEGAGCFPPSLARTAERFLEENDSELHAENISGKSLGELCYYVANGIPAAVWCTMYMSYDIWLYEDGFEQDGICYNWYENEHCTVLTGYDLENRTVTIHDPLEGIVVRDMDEFEYIYDAIGRFALVIL</sequence>
<dbReference type="PANTHER" id="PTHR37806">
    <property type="entry name" value="LMO0724 PROTEIN"/>
    <property type="match status" value="1"/>
</dbReference>